<reference evidence="1" key="2">
    <citation type="journal article" date="2015" name="Data Brief">
        <title>Shoot transcriptome of the giant reed, Arundo donax.</title>
        <authorList>
            <person name="Barrero R.A."/>
            <person name="Guerrero F.D."/>
            <person name="Moolhuijzen P."/>
            <person name="Goolsby J.A."/>
            <person name="Tidwell J."/>
            <person name="Bellgard S.E."/>
            <person name="Bellgard M.I."/>
        </authorList>
    </citation>
    <scope>NUCLEOTIDE SEQUENCE</scope>
    <source>
        <tissue evidence="1">Shoot tissue taken approximately 20 cm above the soil surface</tissue>
    </source>
</reference>
<dbReference type="EMBL" id="GBRH01279080">
    <property type="protein sequence ID" value="JAD18815.1"/>
    <property type="molecule type" value="Transcribed_RNA"/>
</dbReference>
<accession>A0A0A8Y1A7</accession>
<reference evidence="1" key="1">
    <citation type="submission" date="2014-09" db="EMBL/GenBank/DDBJ databases">
        <authorList>
            <person name="Magalhaes I.L.F."/>
            <person name="Oliveira U."/>
            <person name="Santos F.R."/>
            <person name="Vidigal T.H.D.A."/>
            <person name="Brescovit A.D."/>
            <person name="Santos A.J."/>
        </authorList>
    </citation>
    <scope>NUCLEOTIDE SEQUENCE</scope>
    <source>
        <tissue evidence="1">Shoot tissue taken approximately 20 cm above the soil surface</tissue>
    </source>
</reference>
<organism evidence="1">
    <name type="scientific">Arundo donax</name>
    <name type="common">Giant reed</name>
    <name type="synonym">Donax arundinaceus</name>
    <dbReference type="NCBI Taxonomy" id="35708"/>
    <lineage>
        <taxon>Eukaryota</taxon>
        <taxon>Viridiplantae</taxon>
        <taxon>Streptophyta</taxon>
        <taxon>Embryophyta</taxon>
        <taxon>Tracheophyta</taxon>
        <taxon>Spermatophyta</taxon>
        <taxon>Magnoliopsida</taxon>
        <taxon>Liliopsida</taxon>
        <taxon>Poales</taxon>
        <taxon>Poaceae</taxon>
        <taxon>PACMAD clade</taxon>
        <taxon>Arundinoideae</taxon>
        <taxon>Arundineae</taxon>
        <taxon>Arundo</taxon>
    </lineage>
</organism>
<dbReference type="AlphaFoldDB" id="A0A0A8Y1A7"/>
<name>A0A0A8Y1A7_ARUDO</name>
<evidence type="ECO:0000313" key="1">
    <source>
        <dbReference type="EMBL" id="JAD18815.1"/>
    </source>
</evidence>
<proteinExistence type="predicted"/>
<protein>
    <submittedName>
        <fullName evidence="1">Uncharacterized protein</fullName>
    </submittedName>
</protein>
<sequence>MGNKAFSIVTRRDIKAFQYMVPCKSQHKLDKFSSKLVIYY</sequence>